<protein>
    <recommendedName>
        <fullName evidence="2">PD-(D/E)XK nuclease-like domain-containing protein</fullName>
    </recommendedName>
</protein>
<evidence type="ECO:0000313" key="4">
    <source>
        <dbReference type="Proteomes" id="UP001140502"/>
    </source>
</evidence>
<sequence length="347" mass="38370">MNSSTSSDADPEATPRASSPSKRRRLAFDAALKLQHPSEHQDDTPTTPTRSTKTSTTGASKSTRSRSPVKNMADLALAEKPVRFIYLKSRRDLPADVTSLLNNIKAVGCGHGIVPKPVVEAVQASLGLMDPDITDDNVYERNLWLVGDGNDEIAWDVNDEFKDLQKVAHRTELCNSENVSESSWNTRVHDLLLDVALTPFQGSISHWDVTRAPITKTYLPRHGSGIDLQAKMVDFCITLDGEPTRRQVVEHLKSNNHKSINHTDYQPLRFRPIAISIETKTPDGSTEEAKTQLSVWTSAYIARLRALAATSNKAAGLGITLPIINIQGAQWELLLAVDYMDRIEVLQ</sequence>
<accession>A0A9W8T9I9</accession>
<organism evidence="3 4">
    <name type="scientific">Fusarium piperis</name>
    <dbReference type="NCBI Taxonomy" id="1435070"/>
    <lineage>
        <taxon>Eukaryota</taxon>
        <taxon>Fungi</taxon>
        <taxon>Dikarya</taxon>
        <taxon>Ascomycota</taxon>
        <taxon>Pezizomycotina</taxon>
        <taxon>Sordariomycetes</taxon>
        <taxon>Hypocreomycetidae</taxon>
        <taxon>Hypocreales</taxon>
        <taxon>Nectriaceae</taxon>
        <taxon>Fusarium</taxon>
        <taxon>Fusarium solani species complex</taxon>
    </lineage>
</organism>
<comment type="caution">
    <text evidence="3">The sequence shown here is derived from an EMBL/GenBank/DDBJ whole genome shotgun (WGS) entry which is preliminary data.</text>
</comment>
<dbReference type="InterPro" id="IPR046797">
    <property type="entry name" value="PDDEXK_12"/>
</dbReference>
<evidence type="ECO:0000259" key="2">
    <source>
        <dbReference type="Pfam" id="PF20516"/>
    </source>
</evidence>
<gene>
    <name evidence="3" type="ORF">N0V84_012775</name>
</gene>
<dbReference type="OrthoDB" id="5244165at2759"/>
<proteinExistence type="predicted"/>
<dbReference type="AlphaFoldDB" id="A0A9W8T9I9"/>
<name>A0A9W8T9I9_9HYPO</name>
<feature type="compositionally biased region" description="Low complexity" evidence="1">
    <location>
        <begin position="44"/>
        <end position="66"/>
    </location>
</feature>
<feature type="domain" description="PD-(D/E)XK nuclease-like" evidence="2">
    <location>
        <begin position="152"/>
        <end position="336"/>
    </location>
</feature>
<feature type="region of interest" description="Disordered" evidence="1">
    <location>
        <begin position="1"/>
        <end position="72"/>
    </location>
</feature>
<evidence type="ECO:0000313" key="3">
    <source>
        <dbReference type="EMBL" id="KAJ4307385.1"/>
    </source>
</evidence>
<reference evidence="3" key="1">
    <citation type="submission" date="2022-10" db="EMBL/GenBank/DDBJ databases">
        <title>Tapping the CABI collections for fungal endophytes: first genome assemblies for Collariella, Neodidymelliopsis, Ascochyta clinopodiicola, Didymella pomorum, Didymosphaeria variabile, Neocosmospora piperis and Neocucurbitaria cava.</title>
        <authorList>
            <person name="Hill R."/>
        </authorList>
    </citation>
    <scope>NUCLEOTIDE SEQUENCE</scope>
    <source>
        <strain evidence="3">IMI 366586</strain>
    </source>
</reference>
<dbReference type="EMBL" id="JAPEUR010000839">
    <property type="protein sequence ID" value="KAJ4307385.1"/>
    <property type="molecule type" value="Genomic_DNA"/>
</dbReference>
<dbReference type="Pfam" id="PF20516">
    <property type="entry name" value="PDDEXK_12"/>
    <property type="match status" value="1"/>
</dbReference>
<evidence type="ECO:0000256" key="1">
    <source>
        <dbReference type="SAM" id="MobiDB-lite"/>
    </source>
</evidence>
<keyword evidence="4" id="KW-1185">Reference proteome</keyword>
<dbReference type="Proteomes" id="UP001140502">
    <property type="component" value="Unassembled WGS sequence"/>
</dbReference>
<feature type="non-terminal residue" evidence="3">
    <location>
        <position position="347"/>
    </location>
</feature>